<sequence length="91" mass="9884">MIQDLIKNVDNVPALAEDERGLIASSMKLVEEVSSEAKRIAGMVSESIEKYFHKLEGRGAVVGMSVAKVDFASGRFPGQANRELVYLGDVD</sequence>
<dbReference type="Proteomes" id="UP001165122">
    <property type="component" value="Unassembled WGS sequence"/>
</dbReference>
<comment type="caution">
    <text evidence="1">The sequence shown here is derived from an EMBL/GenBank/DDBJ whole genome shotgun (WGS) entry which is preliminary data.</text>
</comment>
<protein>
    <submittedName>
        <fullName evidence="1">Uncharacterized protein</fullName>
    </submittedName>
</protein>
<evidence type="ECO:0000313" key="2">
    <source>
        <dbReference type="Proteomes" id="UP001165122"/>
    </source>
</evidence>
<accession>A0A9W7FDP3</accession>
<keyword evidence="2" id="KW-1185">Reference proteome</keyword>
<organism evidence="1 2">
    <name type="scientific">Triparma laevis f. longispina</name>
    <dbReference type="NCBI Taxonomy" id="1714387"/>
    <lineage>
        <taxon>Eukaryota</taxon>
        <taxon>Sar</taxon>
        <taxon>Stramenopiles</taxon>
        <taxon>Ochrophyta</taxon>
        <taxon>Bolidophyceae</taxon>
        <taxon>Parmales</taxon>
        <taxon>Triparmaceae</taxon>
        <taxon>Triparma</taxon>
    </lineage>
</organism>
<name>A0A9W7FDP3_9STRA</name>
<dbReference type="EMBL" id="BRXW01000146">
    <property type="protein sequence ID" value="GMI10178.1"/>
    <property type="molecule type" value="Genomic_DNA"/>
</dbReference>
<gene>
    <name evidence="1" type="ORF">TrLO_g15583</name>
</gene>
<evidence type="ECO:0000313" key="1">
    <source>
        <dbReference type="EMBL" id="GMI10178.1"/>
    </source>
</evidence>
<reference evidence="2" key="1">
    <citation type="journal article" date="2023" name="Commun. Biol.">
        <title>Genome analysis of Parmales, the sister group of diatoms, reveals the evolutionary specialization of diatoms from phago-mixotrophs to photoautotrophs.</title>
        <authorList>
            <person name="Ban H."/>
            <person name="Sato S."/>
            <person name="Yoshikawa S."/>
            <person name="Yamada K."/>
            <person name="Nakamura Y."/>
            <person name="Ichinomiya M."/>
            <person name="Sato N."/>
            <person name="Blanc-Mathieu R."/>
            <person name="Endo H."/>
            <person name="Kuwata A."/>
            <person name="Ogata H."/>
        </authorList>
    </citation>
    <scope>NUCLEOTIDE SEQUENCE [LARGE SCALE GENOMIC DNA]</scope>
    <source>
        <strain evidence="2">NIES 3700</strain>
    </source>
</reference>
<proteinExistence type="predicted"/>
<dbReference type="AlphaFoldDB" id="A0A9W7FDP3"/>